<gene>
    <name evidence="4" type="ORF">EDC57_0399</name>
</gene>
<organism evidence="4 5">
    <name type="scientific">Inmirania thermothiophila</name>
    <dbReference type="NCBI Taxonomy" id="1750597"/>
    <lineage>
        <taxon>Bacteria</taxon>
        <taxon>Pseudomonadati</taxon>
        <taxon>Pseudomonadota</taxon>
        <taxon>Gammaproteobacteria</taxon>
        <taxon>Chromatiales</taxon>
        <taxon>Ectothiorhodospiraceae</taxon>
        <taxon>Inmirania</taxon>
    </lineage>
</organism>
<dbReference type="Pfam" id="PF00156">
    <property type="entry name" value="Pribosyltran"/>
    <property type="match status" value="1"/>
</dbReference>
<dbReference type="InterPro" id="IPR051910">
    <property type="entry name" value="ComF/GntX_DNA_util-trans"/>
</dbReference>
<reference evidence="4 5" key="1">
    <citation type="submission" date="2018-11" db="EMBL/GenBank/DDBJ databases">
        <title>Genomic Encyclopedia of Type Strains, Phase IV (KMG-IV): sequencing the most valuable type-strain genomes for metagenomic binning, comparative biology and taxonomic classification.</title>
        <authorList>
            <person name="Goeker M."/>
        </authorList>
    </citation>
    <scope>NUCLEOTIDE SEQUENCE [LARGE SCALE GENOMIC DNA]</scope>
    <source>
        <strain evidence="4 5">DSM 100275</strain>
    </source>
</reference>
<dbReference type="EMBL" id="RJVI01000001">
    <property type="protein sequence ID" value="ROR34501.1"/>
    <property type="molecule type" value="Genomic_DNA"/>
</dbReference>
<dbReference type="Proteomes" id="UP000276634">
    <property type="component" value="Unassembled WGS sequence"/>
</dbReference>
<dbReference type="PANTHER" id="PTHR47505:SF1">
    <property type="entry name" value="DNA UTILIZATION PROTEIN YHGH"/>
    <property type="match status" value="1"/>
</dbReference>
<dbReference type="InterPro" id="IPR044005">
    <property type="entry name" value="DZR_2"/>
</dbReference>
<sequence length="229" mass="24522">MVDGIARRILRLLYPWRCLLCGGPGDGRDLCRDCADALPRHPRPCPLCAAPLPEGAAGPCGRCLRRPPPFRAWAALAHAPPADRIVHRAKYRGDLAALALLAALMAEAAPAVDGVLVPVPLHRRRLAQRGYNQALELARGIARARGLPLAPALLARRRDTPSQVGLDARARRRNLRTAFVARDAAPRRVILVDDVLTSGATAEAAARALRRAGAAEIHLWVAARAAPPA</sequence>
<evidence type="ECO:0000313" key="5">
    <source>
        <dbReference type="Proteomes" id="UP000276634"/>
    </source>
</evidence>
<evidence type="ECO:0000256" key="1">
    <source>
        <dbReference type="ARBA" id="ARBA00008007"/>
    </source>
</evidence>
<evidence type="ECO:0000259" key="3">
    <source>
        <dbReference type="Pfam" id="PF18912"/>
    </source>
</evidence>
<evidence type="ECO:0000259" key="2">
    <source>
        <dbReference type="Pfam" id="PF00156"/>
    </source>
</evidence>
<dbReference type="RefSeq" id="WP_245995102.1">
    <property type="nucleotide sequence ID" value="NZ_RJVI01000001.1"/>
</dbReference>
<dbReference type="InterPro" id="IPR029057">
    <property type="entry name" value="PRTase-like"/>
</dbReference>
<dbReference type="Pfam" id="PF18912">
    <property type="entry name" value="DZR_2"/>
    <property type="match status" value="1"/>
</dbReference>
<dbReference type="Gene3D" id="3.40.50.2020">
    <property type="match status" value="1"/>
</dbReference>
<proteinExistence type="inferred from homology"/>
<protein>
    <submittedName>
        <fullName evidence="4">ComF family protein</fullName>
    </submittedName>
</protein>
<dbReference type="CDD" id="cd06223">
    <property type="entry name" value="PRTases_typeI"/>
    <property type="match status" value="1"/>
</dbReference>
<accession>A0A3N1Y7K7</accession>
<keyword evidence="5" id="KW-1185">Reference proteome</keyword>
<feature type="domain" description="Phosphoribosyltransferase" evidence="2">
    <location>
        <begin position="179"/>
        <end position="223"/>
    </location>
</feature>
<comment type="similarity">
    <text evidence="1">Belongs to the ComF/GntX family.</text>
</comment>
<dbReference type="AlphaFoldDB" id="A0A3N1Y7K7"/>
<name>A0A3N1Y7K7_9GAMM</name>
<comment type="caution">
    <text evidence="4">The sequence shown here is derived from an EMBL/GenBank/DDBJ whole genome shotgun (WGS) entry which is preliminary data.</text>
</comment>
<feature type="domain" description="Double zinc ribbon" evidence="3">
    <location>
        <begin position="9"/>
        <end position="64"/>
    </location>
</feature>
<dbReference type="SUPFAM" id="SSF53271">
    <property type="entry name" value="PRTase-like"/>
    <property type="match status" value="1"/>
</dbReference>
<dbReference type="PANTHER" id="PTHR47505">
    <property type="entry name" value="DNA UTILIZATION PROTEIN YHGH"/>
    <property type="match status" value="1"/>
</dbReference>
<evidence type="ECO:0000313" key="4">
    <source>
        <dbReference type="EMBL" id="ROR34501.1"/>
    </source>
</evidence>
<dbReference type="InterPro" id="IPR000836">
    <property type="entry name" value="PRTase_dom"/>
</dbReference>